<dbReference type="InterPro" id="IPR003773">
    <property type="entry name" value="Menaquinone_biosynth"/>
</dbReference>
<dbReference type="EC" id="4.1.99.29" evidence="4"/>
<dbReference type="Pfam" id="PF02621">
    <property type="entry name" value="VitK2_biosynth"/>
    <property type="match status" value="1"/>
</dbReference>
<evidence type="ECO:0000256" key="2">
    <source>
        <dbReference type="ARBA" id="ARBA00022428"/>
    </source>
</evidence>
<dbReference type="PANTHER" id="PTHR37167">
    <property type="entry name" value="1,4-DIHYDROXY-6-NAPHTOATE SYNTHASE"/>
    <property type="match status" value="1"/>
</dbReference>
<dbReference type="CDD" id="cd13636">
    <property type="entry name" value="PBP2_Af1704"/>
    <property type="match status" value="1"/>
</dbReference>
<dbReference type="Gene3D" id="3.40.190.10">
    <property type="entry name" value="Periplasmic binding protein-like II"/>
    <property type="match status" value="2"/>
</dbReference>
<evidence type="ECO:0000256" key="1">
    <source>
        <dbReference type="ARBA" id="ARBA00004863"/>
    </source>
</evidence>
<dbReference type="HOGENOM" id="CLU_070326_0_0_0"/>
<evidence type="ECO:0000313" key="6">
    <source>
        <dbReference type="Proteomes" id="UP000006844"/>
    </source>
</evidence>
<comment type="function">
    <text evidence="4">Catalyzes the conversion of cyclic dehypoxanthine futalosine (cyclic DHFL) into 1,4-dihydroxy-6-naphthoate, a step in the biosynthesis of menaquinone (MK, vitamin K2).</text>
</comment>
<keyword evidence="2 4" id="KW-0474">Menaquinone biosynthesis</keyword>
<dbReference type="KEGG" id="tsa:AciPR4_2025"/>
<dbReference type="Proteomes" id="UP000006844">
    <property type="component" value="Chromosome"/>
</dbReference>
<dbReference type="PANTHER" id="PTHR37167:SF1">
    <property type="entry name" value="1,4-DIHYDROXY-6-NAPHTOATE SYNTHASE"/>
    <property type="match status" value="1"/>
</dbReference>
<feature type="active site" description="Proton acceptor" evidence="4">
    <location>
        <position position="172"/>
    </location>
</feature>
<comment type="pathway">
    <text evidence="1 4">Quinol/quinone metabolism; menaquinone biosynthesis.</text>
</comment>
<comment type="caution">
    <text evidence="4">Lacks conserved residue(s) required for the propagation of feature annotation.</text>
</comment>
<comment type="catalytic activity">
    <reaction evidence="4">
        <text>cyclic dehypoxanthinylfutalosinate = 1,4-dihydroxy-6-naphthoate + dihydroxyacetone</text>
        <dbReference type="Rhea" id="RHEA:33087"/>
        <dbReference type="ChEBI" id="CHEBI:16016"/>
        <dbReference type="ChEBI" id="CHEBI:64254"/>
        <dbReference type="ChEBI" id="CHEBI:64270"/>
        <dbReference type="EC" id="4.1.99.29"/>
    </reaction>
</comment>
<dbReference type="InterPro" id="IPR030869">
    <property type="entry name" value="MqnD"/>
</dbReference>
<dbReference type="AlphaFoldDB" id="E8V7B6"/>
<accession>E8V7B6</accession>
<dbReference type="STRING" id="401053.AciPR4_2025"/>
<reference evidence="5 6" key="1">
    <citation type="journal article" date="2012" name="Stand. Genomic Sci.">
        <title>Complete genome sequence of Terriglobus saanensis type strain SP1PR4(T), an Acidobacteria from tundra soil.</title>
        <authorList>
            <person name="Rawat S.R."/>
            <person name="Mannisto M.K."/>
            <person name="Starovoytov V."/>
            <person name="Goodwin L."/>
            <person name="Nolan M."/>
            <person name="Hauser L."/>
            <person name="Land M."/>
            <person name="Davenport K.W."/>
            <person name="Woyke T."/>
            <person name="Haggblom M.M."/>
        </authorList>
    </citation>
    <scope>NUCLEOTIDE SEQUENCE</scope>
    <source>
        <strain evidence="6">ATCC BAA-1853 / DSM 23119 / SP1PR4</strain>
    </source>
</reference>
<evidence type="ECO:0000256" key="4">
    <source>
        <dbReference type="HAMAP-Rule" id="MF_00996"/>
    </source>
</evidence>
<evidence type="ECO:0000256" key="3">
    <source>
        <dbReference type="ARBA" id="ARBA00023239"/>
    </source>
</evidence>
<sequence>MSLSPTDPKTKTKADAKLETTADTRVISIAHSPDSDDAFMFYGLATNKVRVPGYKFHHTLKDIETLNHRAIEDPFFDVSAISFGAYPYMQSEYALMACGGSVGDGYGPIIVSQKPFTPDEVRKVRIAVPGELTTAYLALKLFAPEVETTNVQFQEIIPAVLAGHFDAGLLIHEGQLTYAANGLKKVLDLGNWWREQTGLPLPLGGNAIRRSLGEEAMNITTHAVRDSIQHALDHREEALSYAMQFAGDIEPSLANRFVGMYVNERTLNYGEDGREAIRLLYEMGYDRGVIAQKTKVDFIG</sequence>
<dbReference type="HAMAP" id="MF_00996">
    <property type="entry name" value="MqnD"/>
    <property type="match status" value="1"/>
</dbReference>
<keyword evidence="3 4" id="KW-0456">Lyase</keyword>
<dbReference type="GO" id="GO:0016830">
    <property type="term" value="F:carbon-carbon lyase activity"/>
    <property type="evidence" value="ECO:0007669"/>
    <property type="project" value="UniProtKB-UniRule"/>
</dbReference>
<dbReference type="eggNOG" id="COG2107">
    <property type="taxonomic scope" value="Bacteria"/>
</dbReference>
<dbReference type="OrthoDB" id="9809439at2"/>
<proteinExistence type="inferred from homology"/>
<gene>
    <name evidence="4" type="primary">mqnD</name>
    <name evidence="5" type="ordered locus">AciPR4_2025</name>
</gene>
<comment type="similarity">
    <text evidence="4">Belongs to the MqnA/MqnD family. MqnD subfamily.</text>
</comment>
<protein>
    <recommendedName>
        <fullName evidence="4">1,4-dihydroxy-6-naphtoate synthase</fullName>
        <ecNumber evidence="4">4.1.99.29</ecNumber>
    </recommendedName>
    <alternativeName>
        <fullName evidence="4">Menaquinone biosynthetic enzyme MqnD</fullName>
    </alternativeName>
</protein>
<dbReference type="UniPathway" id="UPA00079"/>
<organism evidence="5 6">
    <name type="scientific">Terriglobus saanensis (strain ATCC BAA-1853 / DSM 23119 / SP1PR4)</name>
    <dbReference type="NCBI Taxonomy" id="401053"/>
    <lineage>
        <taxon>Bacteria</taxon>
        <taxon>Pseudomonadati</taxon>
        <taxon>Acidobacteriota</taxon>
        <taxon>Terriglobia</taxon>
        <taxon>Terriglobales</taxon>
        <taxon>Acidobacteriaceae</taxon>
        <taxon>Terriglobus</taxon>
    </lineage>
</organism>
<dbReference type="GO" id="GO:0009234">
    <property type="term" value="P:menaquinone biosynthetic process"/>
    <property type="evidence" value="ECO:0007669"/>
    <property type="project" value="UniProtKB-UniRule"/>
</dbReference>
<keyword evidence="6" id="KW-1185">Reference proteome</keyword>
<dbReference type="RefSeq" id="WP_013568562.1">
    <property type="nucleotide sequence ID" value="NC_014963.1"/>
</dbReference>
<name>E8V7B6_TERSS</name>
<evidence type="ECO:0000313" key="5">
    <source>
        <dbReference type="EMBL" id="ADV82829.1"/>
    </source>
</evidence>
<dbReference type="SUPFAM" id="SSF53850">
    <property type="entry name" value="Periplasmic binding protein-like II"/>
    <property type="match status" value="1"/>
</dbReference>
<feature type="binding site" evidence="4">
    <location>
        <begin position="134"/>
        <end position="135"/>
    </location>
    <ligand>
        <name>substrate</name>
    </ligand>
</feature>
<dbReference type="EMBL" id="CP002467">
    <property type="protein sequence ID" value="ADV82829.1"/>
    <property type="molecule type" value="Genomic_DNA"/>
</dbReference>